<evidence type="ECO:0000256" key="1">
    <source>
        <dbReference type="SAM" id="MobiDB-lite"/>
    </source>
</evidence>
<gene>
    <name evidence="2" type="ORF">TIFTF001_006944</name>
</gene>
<name>A0AA88CWI8_FICCA</name>
<dbReference type="Proteomes" id="UP001187192">
    <property type="component" value="Unassembled WGS sequence"/>
</dbReference>
<dbReference type="EMBL" id="BTGU01000007">
    <property type="protein sequence ID" value="GMN37583.1"/>
    <property type="molecule type" value="Genomic_DNA"/>
</dbReference>
<organism evidence="2 3">
    <name type="scientific">Ficus carica</name>
    <name type="common">Common fig</name>
    <dbReference type="NCBI Taxonomy" id="3494"/>
    <lineage>
        <taxon>Eukaryota</taxon>
        <taxon>Viridiplantae</taxon>
        <taxon>Streptophyta</taxon>
        <taxon>Embryophyta</taxon>
        <taxon>Tracheophyta</taxon>
        <taxon>Spermatophyta</taxon>
        <taxon>Magnoliopsida</taxon>
        <taxon>eudicotyledons</taxon>
        <taxon>Gunneridae</taxon>
        <taxon>Pentapetalae</taxon>
        <taxon>rosids</taxon>
        <taxon>fabids</taxon>
        <taxon>Rosales</taxon>
        <taxon>Moraceae</taxon>
        <taxon>Ficeae</taxon>
        <taxon>Ficus</taxon>
    </lineage>
</organism>
<feature type="region of interest" description="Disordered" evidence="1">
    <location>
        <begin position="37"/>
        <end position="57"/>
    </location>
</feature>
<protein>
    <submittedName>
        <fullName evidence="2">Uncharacterized protein</fullName>
    </submittedName>
</protein>
<sequence length="57" mass="6431">MRRSFGLPRLHISRPLALLQYIAVEQRPILKPVVLRQANENISSPPKPPSSPYRGAI</sequence>
<proteinExistence type="predicted"/>
<dbReference type="AlphaFoldDB" id="A0AA88CWI8"/>
<accession>A0AA88CWI8</accession>
<keyword evidence="3" id="KW-1185">Reference proteome</keyword>
<reference evidence="2" key="1">
    <citation type="submission" date="2023-07" db="EMBL/GenBank/DDBJ databases">
        <title>draft genome sequence of fig (Ficus carica).</title>
        <authorList>
            <person name="Takahashi T."/>
            <person name="Nishimura K."/>
        </authorList>
    </citation>
    <scope>NUCLEOTIDE SEQUENCE</scope>
</reference>
<evidence type="ECO:0000313" key="3">
    <source>
        <dbReference type="Proteomes" id="UP001187192"/>
    </source>
</evidence>
<evidence type="ECO:0000313" key="2">
    <source>
        <dbReference type="EMBL" id="GMN37583.1"/>
    </source>
</evidence>
<comment type="caution">
    <text evidence="2">The sequence shown here is derived from an EMBL/GenBank/DDBJ whole genome shotgun (WGS) entry which is preliminary data.</text>
</comment>